<dbReference type="PROSITE" id="PS50853">
    <property type="entry name" value="FN3"/>
    <property type="match status" value="2"/>
</dbReference>
<dbReference type="InterPro" id="IPR028994">
    <property type="entry name" value="Integrin_alpha_N"/>
</dbReference>
<dbReference type="RefSeq" id="WP_074958467.1">
    <property type="nucleotide sequence ID" value="NZ_BJXR01000052.1"/>
</dbReference>
<keyword evidence="5" id="KW-1185">Reference proteome</keyword>
<comment type="caution">
    <text evidence="4">The sequence shown here is derived from an EMBL/GenBank/DDBJ whole genome shotgun (WGS) entry which is preliminary data.</text>
</comment>
<feature type="signal peptide" evidence="2">
    <location>
        <begin position="1"/>
        <end position="23"/>
    </location>
</feature>
<dbReference type="InterPro" id="IPR013517">
    <property type="entry name" value="FG-GAP"/>
</dbReference>
<accession>A0ABY1CUR2</accession>
<keyword evidence="1 2" id="KW-0732">Signal</keyword>
<dbReference type="Gene3D" id="2.60.40.10">
    <property type="entry name" value="Immunoglobulins"/>
    <property type="match status" value="2"/>
</dbReference>
<dbReference type="InterPro" id="IPR003961">
    <property type="entry name" value="FN3_dom"/>
</dbReference>
<dbReference type="PANTHER" id="PTHR46580:SF4">
    <property type="entry name" value="ATP_GTP-BINDING PROTEIN"/>
    <property type="match status" value="1"/>
</dbReference>
<dbReference type="Pfam" id="PF01839">
    <property type="entry name" value="FG-GAP"/>
    <property type="match status" value="1"/>
</dbReference>
<organism evidence="4 5">
    <name type="scientific">Myxococcus fulvus</name>
    <dbReference type="NCBI Taxonomy" id="33"/>
    <lineage>
        <taxon>Bacteria</taxon>
        <taxon>Pseudomonadati</taxon>
        <taxon>Myxococcota</taxon>
        <taxon>Myxococcia</taxon>
        <taxon>Myxococcales</taxon>
        <taxon>Cystobacterineae</taxon>
        <taxon>Myxococcaceae</taxon>
        <taxon>Myxococcus</taxon>
    </lineage>
</organism>
<feature type="chain" id="PRO_5045109477" evidence="2">
    <location>
        <begin position="24"/>
        <end position="578"/>
    </location>
</feature>
<feature type="domain" description="Fibronectin type-III" evidence="3">
    <location>
        <begin position="44"/>
        <end position="133"/>
    </location>
</feature>
<evidence type="ECO:0000313" key="4">
    <source>
        <dbReference type="EMBL" id="SEU38879.1"/>
    </source>
</evidence>
<dbReference type="SUPFAM" id="SSF69318">
    <property type="entry name" value="Integrin alpha N-terminal domain"/>
    <property type="match status" value="1"/>
</dbReference>
<name>A0ABY1CUR2_MYXFU</name>
<evidence type="ECO:0000313" key="5">
    <source>
        <dbReference type="Proteomes" id="UP000183760"/>
    </source>
</evidence>
<protein>
    <submittedName>
        <fullName evidence="4">Repeat domain-containing protein</fullName>
    </submittedName>
</protein>
<proteinExistence type="predicted"/>
<dbReference type="Pfam" id="PF00041">
    <property type="entry name" value="fn3"/>
    <property type="match status" value="2"/>
</dbReference>
<evidence type="ECO:0000256" key="2">
    <source>
        <dbReference type="SAM" id="SignalP"/>
    </source>
</evidence>
<evidence type="ECO:0000259" key="3">
    <source>
        <dbReference type="PROSITE" id="PS50853"/>
    </source>
</evidence>
<feature type="domain" description="Fibronectin type-III" evidence="3">
    <location>
        <begin position="134"/>
        <end position="225"/>
    </location>
</feature>
<gene>
    <name evidence="4" type="ORF">SAMN05443572_113233</name>
</gene>
<dbReference type="CDD" id="cd00063">
    <property type="entry name" value="FN3"/>
    <property type="match status" value="2"/>
</dbReference>
<dbReference type="EMBL" id="FOIB01000013">
    <property type="protein sequence ID" value="SEU38879.1"/>
    <property type="molecule type" value="Genomic_DNA"/>
</dbReference>
<sequence length="578" mass="59323">MMLQMHVRGFVATLLVGLLGVCAGCGSGGGGEGPPPKPEPEVTLPGAPTEVQAQAGVRSAQVSWKAPASNGGGAIVKYTVTGTGGVTTTTTGATSALVAGLADNTSYTFHVRATNAAGDGPESDASAPVTTLALPGAPRILEVFPGNSTLQVSWAPPDSDGGTRVHSYVVQLLGAATPRSEATMSTSVQLTGLTPETEYQVVVRAVTAVGMGPPSAPRLSKTRCDNVGWTKLPQVSVEAELRGLVAGDFDKDGKPDLAGTRMAERTVASYLGQGEGRLRKQGEFGVGADPQQVLTGDFNNDSLLDVVVLNTRSQTVSVLPGLGNGDFGEGRGALTGAGPWAMTTADFDGDGNLDVFTVNTSLSTGSSTLSWMQGNGFGALTRQDFNLPFVALTVATADFDQDGHLDVALPASLVSDVYVYFGSGDSSSFRSGARYPAQNQPKHVAAADFNHDGRADLLVTSKGDSFNEPAVSVGLGRGNSTFEPAKRFAVLGEVGALLVADFDQDGHLDVAVTHDESKTVSFLRGLGDGSFAARQDVVLDAMPRGLAAGNFSGGDRLEVMVSQVGSTSLALLTTACLP</sequence>
<dbReference type="PRINTS" id="PR00014">
    <property type="entry name" value="FNTYPEIII"/>
</dbReference>
<dbReference type="PANTHER" id="PTHR46580">
    <property type="entry name" value="SENSOR KINASE-RELATED"/>
    <property type="match status" value="1"/>
</dbReference>
<dbReference type="SMART" id="SM00060">
    <property type="entry name" value="FN3"/>
    <property type="match status" value="2"/>
</dbReference>
<dbReference type="InterPro" id="IPR013783">
    <property type="entry name" value="Ig-like_fold"/>
</dbReference>
<dbReference type="Proteomes" id="UP000183760">
    <property type="component" value="Unassembled WGS sequence"/>
</dbReference>
<dbReference type="SUPFAM" id="SSF49265">
    <property type="entry name" value="Fibronectin type III"/>
    <property type="match status" value="1"/>
</dbReference>
<dbReference type="InterPro" id="IPR036116">
    <property type="entry name" value="FN3_sf"/>
</dbReference>
<evidence type="ECO:0000256" key="1">
    <source>
        <dbReference type="ARBA" id="ARBA00022729"/>
    </source>
</evidence>
<dbReference type="Pfam" id="PF13517">
    <property type="entry name" value="FG-GAP_3"/>
    <property type="match status" value="2"/>
</dbReference>
<reference evidence="4 5" key="1">
    <citation type="submission" date="2016-10" db="EMBL/GenBank/DDBJ databases">
        <authorList>
            <person name="Varghese N."/>
            <person name="Submissions S."/>
        </authorList>
    </citation>
    <scope>NUCLEOTIDE SEQUENCE [LARGE SCALE GENOMIC DNA]</scope>
    <source>
        <strain evidence="4 5">DSM 16525</strain>
    </source>
</reference>
<dbReference type="Gene3D" id="2.130.10.130">
    <property type="entry name" value="Integrin alpha, N-terminal"/>
    <property type="match status" value="2"/>
</dbReference>